<sequence length="351" mass="40672">MVTDILNKYKKLVWPEIKKYLKDPKYPRGFEIPEKYKKIANFHWKTVNEYPLRKGKYLRPTLLLLTCEALGGKTKDALKTAAAMQLSEEWLLAHDDFEDDSLERRGLPTLHRLYGNELAINAGDALQIIMWKVLADNQKILGPKKAYLVQDEFHKILTRTALGQGVEIKWTKDNKLNLGDSDWYFICDGKTSYYTIAGPMRLGAIIAGAKTRELKIVTKFGINLGRCFQLIDDILDITSDFKGLKKQVGNDIYEGKRTVMLGHLLRNAKPDDRAKIIKILAKGRDAKTQAEVGWIIKKMHEYKSIDYARNLAKKFKNNAQEIFEKEMKFLDKKPYRNYLSEIITFILEREY</sequence>
<dbReference type="CDD" id="cd00685">
    <property type="entry name" value="Trans_IPPS_HT"/>
    <property type="match status" value="1"/>
</dbReference>
<dbReference type="STRING" id="1802532.A2210_02370"/>
<evidence type="ECO:0000256" key="3">
    <source>
        <dbReference type="ARBA" id="ARBA00022679"/>
    </source>
</evidence>
<keyword evidence="5" id="KW-0460">Magnesium</keyword>
<dbReference type="Gene3D" id="1.10.600.10">
    <property type="entry name" value="Farnesyl Diphosphate Synthase"/>
    <property type="match status" value="1"/>
</dbReference>
<accession>A0A1F8CHN7</accession>
<keyword evidence="3 6" id="KW-0808">Transferase</keyword>
<evidence type="ECO:0000313" key="8">
    <source>
        <dbReference type="Proteomes" id="UP000177855"/>
    </source>
</evidence>
<evidence type="ECO:0000256" key="1">
    <source>
        <dbReference type="ARBA" id="ARBA00001946"/>
    </source>
</evidence>
<organism evidence="7 8">
    <name type="scientific">Candidatus Woesebacteria bacterium RIFOXYA1_FULL_40_18</name>
    <dbReference type="NCBI Taxonomy" id="1802532"/>
    <lineage>
        <taxon>Bacteria</taxon>
        <taxon>Candidatus Woeseibacteriota</taxon>
    </lineage>
</organism>
<comment type="caution">
    <text evidence="7">The sequence shown here is derived from an EMBL/GenBank/DDBJ whole genome shotgun (WGS) entry which is preliminary data.</text>
</comment>
<dbReference type="AlphaFoldDB" id="A0A1F8CHN7"/>
<dbReference type="GO" id="GO:0046872">
    <property type="term" value="F:metal ion binding"/>
    <property type="evidence" value="ECO:0007669"/>
    <property type="project" value="UniProtKB-KW"/>
</dbReference>
<evidence type="ECO:0000256" key="2">
    <source>
        <dbReference type="ARBA" id="ARBA00006706"/>
    </source>
</evidence>
<dbReference type="SFLD" id="SFLDG01017">
    <property type="entry name" value="Polyprenyl_Transferase_Like"/>
    <property type="match status" value="1"/>
</dbReference>
<dbReference type="InterPro" id="IPR008949">
    <property type="entry name" value="Isoprenoid_synthase_dom_sf"/>
</dbReference>
<dbReference type="SUPFAM" id="SSF48576">
    <property type="entry name" value="Terpenoid synthases"/>
    <property type="match status" value="1"/>
</dbReference>
<dbReference type="SFLD" id="SFLDS00005">
    <property type="entry name" value="Isoprenoid_Synthase_Type_I"/>
    <property type="match status" value="1"/>
</dbReference>
<dbReference type="Proteomes" id="UP000177855">
    <property type="component" value="Unassembled WGS sequence"/>
</dbReference>
<evidence type="ECO:0000256" key="4">
    <source>
        <dbReference type="ARBA" id="ARBA00022723"/>
    </source>
</evidence>
<protein>
    <recommendedName>
        <fullName evidence="9">Polyprenyl synthetase</fullName>
    </recommendedName>
</protein>
<comment type="cofactor">
    <cofactor evidence="1">
        <name>Mg(2+)</name>
        <dbReference type="ChEBI" id="CHEBI:18420"/>
    </cofactor>
</comment>
<proteinExistence type="inferred from homology"/>
<name>A0A1F8CHN7_9BACT</name>
<evidence type="ECO:0000256" key="6">
    <source>
        <dbReference type="RuleBase" id="RU004466"/>
    </source>
</evidence>
<evidence type="ECO:0000256" key="5">
    <source>
        <dbReference type="ARBA" id="ARBA00022842"/>
    </source>
</evidence>
<dbReference type="EMBL" id="MGHS01000048">
    <property type="protein sequence ID" value="OGM75751.1"/>
    <property type="molecule type" value="Genomic_DNA"/>
</dbReference>
<dbReference type="Pfam" id="PF00348">
    <property type="entry name" value="polyprenyl_synt"/>
    <property type="match status" value="1"/>
</dbReference>
<dbReference type="InterPro" id="IPR000092">
    <property type="entry name" value="Polyprenyl_synt"/>
</dbReference>
<dbReference type="PROSITE" id="PS00444">
    <property type="entry name" value="POLYPRENYL_SYNTHASE_2"/>
    <property type="match status" value="1"/>
</dbReference>
<reference evidence="7 8" key="1">
    <citation type="journal article" date="2016" name="Nat. Commun.">
        <title>Thousands of microbial genomes shed light on interconnected biogeochemical processes in an aquifer system.</title>
        <authorList>
            <person name="Anantharaman K."/>
            <person name="Brown C.T."/>
            <person name="Hug L.A."/>
            <person name="Sharon I."/>
            <person name="Castelle C.J."/>
            <person name="Probst A.J."/>
            <person name="Thomas B.C."/>
            <person name="Singh A."/>
            <person name="Wilkins M.J."/>
            <person name="Karaoz U."/>
            <person name="Brodie E.L."/>
            <person name="Williams K.H."/>
            <person name="Hubbard S.S."/>
            <person name="Banfield J.F."/>
        </authorList>
    </citation>
    <scope>NUCLEOTIDE SEQUENCE [LARGE SCALE GENOMIC DNA]</scope>
</reference>
<gene>
    <name evidence="7" type="ORF">A2210_02370</name>
</gene>
<dbReference type="GO" id="GO:0004659">
    <property type="term" value="F:prenyltransferase activity"/>
    <property type="evidence" value="ECO:0007669"/>
    <property type="project" value="InterPro"/>
</dbReference>
<dbReference type="PANTHER" id="PTHR12001">
    <property type="entry name" value="GERANYLGERANYL PYROPHOSPHATE SYNTHASE"/>
    <property type="match status" value="1"/>
</dbReference>
<evidence type="ECO:0000313" key="7">
    <source>
        <dbReference type="EMBL" id="OGM75751.1"/>
    </source>
</evidence>
<evidence type="ECO:0008006" key="9">
    <source>
        <dbReference type="Google" id="ProtNLM"/>
    </source>
</evidence>
<dbReference type="PANTHER" id="PTHR12001:SF85">
    <property type="entry name" value="SHORT CHAIN ISOPRENYL DIPHOSPHATE SYNTHASE"/>
    <property type="match status" value="1"/>
</dbReference>
<dbReference type="InterPro" id="IPR033749">
    <property type="entry name" value="Polyprenyl_synt_CS"/>
</dbReference>
<comment type="similarity">
    <text evidence="2 6">Belongs to the FPP/GGPP synthase family.</text>
</comment>
<keyword evidence="4" id="KW-0479">Metal-binding</keyword>
<dbReference type="GO" id="GO:0008299">
    <property type="term" value="P:isoprenoid biosynthetic process"/>
    <property type="evidence" value="ECO:0007669"/>
    <property type="project" value="InterPro"/>
</dbReference>